<evidence type="ECO:0000256" key="5">
    <source>
        <dbReference type="ARBA" id="ARBA00022729"/>
    </source>
</evidence>
<dbReference type="InterPro" id="IPR050843">
    <property type="entry name" value="Glycosyl_Hydrlase_38"/>
</dbReference>
<dbReference type="Gene3D" id="2.60.40.1360">
    <property type="match status" value="1"/>
</dbReference>
<feature type="signal peptide" evidence="11">
    <location>
        <begin position="1"/>
        <end position="21"/>
    </location>
</feature>
<dbReference type="FunFam" id="2.60.40.1180:FF:000015">
    <property type="entry name" value="Alpha-mannosidase"/>
    <property type="match status" value="1"/>
</dbReference>
<dbReference type="GO" id="GO:0006013">
    <property type="term" value="P:mannose metabolic process"/>
    <property type="evidence" value="ECO:0007669"/>
    <property type="project" value="InterPro"/>
</dbReference>
<dbReference type="Gene3D" id="3.20.110.10">
    <property type="entry name" value="Glycoside hydrolase 38, N terminal domain"/>
    <property type="match status" value="1"/>
</dbReference>
<dbReference type="InterPro" id="IPR037094">
    <property type="entry name" value="Glyco_hydro_38_cen_sf"/>
</dbReference>
<keyword evidence="6 11" id="KW-0378">Hydrolase</keyword>
<reference evidence="13" key="3">
    <citation type="submission" date="2020-12" db="UniProtKB">
        <authorList>
            <consortium name="EnsemblPlants"/>
        </authorList>
    </citation>
    <scope>IDENTIFICATION</scope>
</reference>
<dbReference type="InterPro" id="IPR027291">
    <property type="entry name" value="Glyco_hydro_38_N_sf"/>
</dbReference>
<dbReference type="Gene3D" id="2.70.98.30">
    <property type="entry name" value="Golgi alpha-mannosidase II, domain 4"/>
    <property type="match status" value="1"/>
</dbReference>
<dbReference type="Gene3D" id="2.60.40.1180">
    <property type="entry name" value="Golgi alpha-mannosidase II"/>
    <property type="match status" value="1"/>
</dbReference>
<dbReference type="Pfam" id="PF17677">
    <property type="entry name" value="Glyco_hydro38C2"/>
    <property type="match status" value="1"/>
</dbReference>
<keyword evidence="5 11" id="KW-0732">Signal</keyword>
<dbReference type="Pfam" id="PF09261">
    <property type="entry name" value="Alpha-mann_mid"/>
    <property type="match status" value="1"/>
</dbReference>
<dbReference type="InterPro" id="IPR013780">
    <property type="entry name" value="Glyco_hydro_b"/>
</dbReference>
<dbReference type="GO" id="GO:0004559">
    <property type="term" value="F:alpha-mannosidase activity"/>
    <property type="evidence" value="ECO:0007669"/>
    <property type="project" value="UniProtKB-EC"/>
</dbReference>
<protein>
    <recommendedName>
        <fullName evidence="3 11">Alpha-mannosidase</fullName>
        <ecNumber evidence="11">3.2.1.-</ecNumber>
    </recommendedName>
</protein>
<dbReference type="CDD" id="cd10810">
    <property type="entry name" value="GH38N_AMII_LAM_like"/>
    <property type="match status" value="1"/>
</dbReference>
<dbReference type="SUPFAM" id="SSF74650">
    <property type="entry name" value="Galactose mutarotase-like"/>
    <property type="match status" value="1"/>
</dbReference>
<dbReference type="Gene3D" id="1.20.1270.50">
    <property type="entry name" value="Glycoside hydrolase family 38, central domain"/>
    <property type="match status" value="2"/>
</dbReference>
<dbReference type="InterPro" id="IPR048534">
    <property type="entry name" value="Man2a1-like_dom"/>
</dbReference>
<dbReference type="GO" id="GO:0046872">
    <property type="term" value="F:metal ion binding"/>
    <property type="evidence" value="ECO:0007669"/>
    <property type="project" value="UniProtKB-KW"/>
</dbReference>
<dbReference type="GeneID" id="112283897"/>
<dbReference type="FunFam" id="3.20.110.10:FF:000001">
    <property type="entry name" value="Alpha-mannosidase"/>
    <property type="match status" value="1"/>
</dbReference>
<dbReference type="EMBL" id="ABEU02000006">
    <property type="status" value="NOT_ANNOTATED_CDS"/>
    <property type="molecule type" value="Genomic_DNA"/>
</dbReference>
<evidence type="ECO:0000256" key="7">
    <source>
        <dbReference type="ARBA" id="ARBA00022833"/>
    </source>
</evidence>
<evidence type="ECO:0000313" key="13">
    <source>
        <dbReference type="EnsemblPlants" id="Pp3c6_2440V3.3"/>
    </source>
</evidence>
<comment type="similarity">
    <text evidence="2 11">Belongs to the glycosyl hydrolase 38 family.</text>
</comment>
<dbReference type="AlphaFoldDB" id="A0A7I4E2X3"/>
<accession>A0A7I4E2X3</accession>
<dbReference type="SUPFAM" id="SSF88713">
    <property type="entry name" value="Glycoside hydrolase/deacetylase"/>
    <property type="match status" value="1"/>
</dbReference>
<dbReference type="InterPro" id="IPR011330">
    <property type="entry name" value="Glyco_hydro/deAcase_b/a-brl"/>
</dbReference>
<evidence type="ECO:0000256" key="2">
    <source>
        <dbReference type="ARBA" id="ARBA00009792"/>
    </source>
</evidence>
<evidence type="ECO:0000256" key="11">
    <source>
        <dbReference type="RuleBase" id="RU361199"/>
    </source>
</evidence>
<dbReference type="FunFam" id="1.20.1270.50:FF:000002">
    <property type="entry name" value="Alpha-mannosidase"/>
    <property type="match status" value="1"/>
</dbReference>
<dbReference type="Pfam" id="PF07748">
    <property type="entry name" value="Glyco_hydro_38C"/>
    <property type="match status" value="1"/>
</dbReference>
<evidence type="ECO:0000256" key="1">
    <source>
        <dbReference type="ARBA" id="ARBA00000365"/>
    </source>
</evidence>
<evidence type="ECO:0000256" key="6">
    <source>
        <dbReference type="ARBA" id="ARBA00022801"/>
    </source>
</evidence>
<reference evidence="13 14" key="1">
    <citation type="journal article" date="2008" name="Science">
        <title>The Physcomitrella genome reveals evolutionary insights into the conquest of land by plants.</title>
        <authorList>
            <person name="Rensing S."/>
            <person name="Lang D."/>
            <person name="Zimmer A."/>
            <person name="Terry A."/>
            <person name="Salamov A."/>
            <person name="Shapiro H."/>
            <person name="Nishiyama T."/>
            <person name="Perroud P.-F."/>
            <person name="Lindquist E."/>
            <person name="Kamisugi Y."/>
            <person name="Tanahashi T."/>
            <person name="Sakakibara K."/>
            <person name="Fujita T."/>
            <person name="Oishi K."/>
            <person name="Shin-I T."/>
            <person name="Kuroki Y."/>
            <person name="Toyoda A."/>
            <person name="Suzuki Y."/>
            <person name="Hashimoto A."/>
            <person name="Yamaguchi K."/>
            <person name="Sugano A."/>
            <person name="Kohara Y."/>
            <person name="Fujiyama A."/>
            <person name="Anterola A."/>
            <person name="Aoki S."/>
            <person name="Ashton N."/>
            <person name="Barbazuk W.B."/>
            <person name="Barker E."/>
            <person name="Bennetzen J."/>
            <person name="Bezanilla M."/>
            <person name="Blankenship R."/>
            <person name="Cho S.H."/>
            <person name="Dutcher S."/>
            <person name="Estelle M."/>
            <person name="Fawcett J.A."/>
            <person name="Gundlach H."/>
            <person name="Hanada K."/>
            <person name="Heyl A."/>
            <person name="Hicks K.A."/>
            <person name="Hugh J."/>
            <person name="Lohr M."/>
            <person name="Mayer K."/>
            <person name="Melkozernov A."/>
            <person name="Murata T."/>
            <person name="Nelson D."/>
            <person name="Pils B."/>
            <person name="Prigge M."/>
            <person name="Reiss B."/>
            <person name="Renner T."/>
            <person name="Rombauts S."/>
            <person name="Rushton P."/>
            <person name="Sanderfoot A."/>
            <person name="Schween G."/>
            <person name="Shiu S.-H."/>
            <person name="Stueber K."/>
            <person name="Theodoulou F.L."/>
            <person name="Tu H."/>
            <person name="Van de Peer Y."/>
            <person name="Verrier P.J."/>
            <person name="Waters E."/>
            <person name="Wood A."/>
            <person name="Yang L."/>
            <person name="Cove D."/>
            <person name="Cuming A."/>
            <person name="Hasebe M."/>
            <person name="Lucas S."/>
            <person name="Mishler D.B."/>
            <person name="Reski R."/>
            <person name="Grigoriev I."/>
            <person name="Quatrano R.S."/>
            <person name="Boore J.L."/>
        </authorList>
    </citation>
    <scope>NUCLEOTIDE SEQUENCE [LARGE SCALE GENOMIC DNA]</scope>
    <source>
        <strain evidence="13 14">cv. Gransden 2004</strain>
    </source>
</reference>
<dbReference type="InterPro" id="IPR041147">
    <property type="entry name" value="GH38_C"/>
</dbReference>
<proteinExistence type="inferred from homology"/>
<comment type="catalytic activity">
    <reaction evidence="1">
        <text>Hydrolysis of terminal, non-reducing alpha-D-mannose residues in alpha-D-mannosides.</text>
        <dbReference type="EC" id="3.2.1.24"/>
    </reaction>
</comment>
<reference evidence="13 14" key="2">
    <citation type="journal article" date="2018" name="Plant J.">
        <title>The Physcomitrella patens chromosome-scale assembly reveals moss genome structure and evolution.</title>
        <authorList>
            <person name="Lang D."/>
            <person name="Ullrich K.K."/>
            <person name="Murat F."/>
            <person name="Fuchs J."/>
            <person name="Jenkins J."/>
            <person name="Haas F.B."/>
            <person name="Piednoel M."/>
            <person name="Gundlach H."/>
            <person name="Van Bel M."/>
            <person name="Meyberg R."/>
            <person name="Vives C."/>
            <person name="Morata J."/>
            <person name="Symeonidi A."/>
            <person name="Hiss M."/>
            <person name="Muchero W."/>
            <person name="Kamisugi Y."/>
            <person name="Saleh O."/>
            <person name="Blanc G."/>
            <person name="Decker E.L."/>
            <person name="van Gessel N."/>
            <person name="Grimwood J."/>
            <person name="Hayes R.D."/>
            <person name="Graham S.W."/>
            <person name="Gunter L.E."/>
            <person name="McDaniel S.F."/>
            <person name="Hoernstein S.N.W."/>
            <person name="Larsson A."/>
            <person name="Li F.W."/>
            <person name="Perroud P.F."/>
            <person name="Phillips J."/>
            <person name="Ranjan P."/>
            <person name="Rokshar D.S."/>
            <person name="Rothfels C.J."/>
            <person name="Schneider L."/>
            <person name="Shu S."/>
            <person name="Stevenson D.W."/>
            <person name="Thummler F."/>
            <person name="Tillich M."/>
            <person name="Villarreal Aguilar J.C."/>
            <person name="Widiez T."/>
            <person name="Wong G.K."/>
            <person name="Wymore A."/>
            <person name="Zhang Y."/>
            <person name="Zimmer A.D."/>
            <person name="Quatrano R.S."/>
            <person name="Mayer K.F.X."/>
            <person name="Goodstein D."/>
            <person name="Casacuberta J.M."/>
            <person name="Vandepoele K."/>
            <person name="Reski R."/>
            <person name="Cuming A.C."/>
            <person name="Tuskan G.A."/>
            <person name="Maumus F."/>
            <person name="Salse J."/>
            <person name="Schmutz J."/>
            <person name="Rensing S.A."/>
        </authorList>
    </citation>
    <scope>NUCLEOTIDE SEQUENCE [LARGE SCALE GENOMIC DNA]</scope>
    <source>
        <strain evidence="13 14">cv. Gransden 2004</strain>
    </source>
</reference>
<dbReference type="InterPro" id="IPR011682">
    <property type="entry name" value="Glyco_hydro_38_C"/>
</dbReference>
<gene>
    <name evidence="13" type="primary">LOC112283897</name>
</gene>
<evidence type="ECO:0000313" key="14">
    <source>
        <dbReference type="Proteomes" id="UP000006727"/>
    </source>
</evidence>
<dbReference type="RefSeq" id="XP_024378994.1">
    <property type="nucleotide sequence ID" value="XM_024523226.2"/>
</dbReference>
<organism evidence="13 14">
    <name type="scientific">Physcomitrium patens</name>
    <name type="common">Spreading-leaved earth moss</name>
    <name type="synonym">Physcomitrella patens</name>
    <dbReference type="NCBI Taxonomy" id="3218"/>
    <lineage>
        <taxon>Eukaryota</taxon>
        <taxon>Viridiplantae</taxon>
        <taxon>Streptophyta</taxon>
        <taxon>Embryophyta</taxon>
        <taxon>Bryophyta</taxon>
        <taxon>Bryophytina</taxon>
        <taxon>Bryopsida</taxon>
        <taxon>Funariidae</taxon>
        <taxon>Funariales</taxon>
        <taxon>Funariaceae</taxon>
        <taxon>Physcomitrium</taxon>
    </lineage>
</organism>
<dbReference type="Proteomes" id="UP000006727">
    <property type="component" value="Chromosome 6"/>
</dbReference>
<evidence type="ECO:0000256" key="4">
    <source>
        <dbReference type="ARBA" id="ARBA00022723"/>
    </source>
</evidence>
<dbReference type="Pfam" id="PF21260">
    <property type="entry name" value="Laman-like_dom"/>
    <property type="match status" value="1"/>
</dbReference>
<dbReference type="InterPro" id="IPR028995">
    <property type="entry name" value="Glyco_hydro_57/38_cen_sf"/>
</dbReference>
<keyword evidence="4 11" id="KW-0479">Metal-binding</keyword>
<dbReference type="InterPro" id="IPR015341">
    <property type="entry name" value="Glyco_hydro_38_cen"/>
</dbReference>
<keyword evidence="8" id="KW-1015">Disulfide bond</keyword>
<evidence type="ECO:0000256" key="10">
    <source>
        <dbReference type="ARBA" id="ARBA00023295"/>
    </source>
</evidence>
<evidence type="ECO:0000259" key="12">
    <source>
        <dbReference type="SMART" id="SM00872"/>
    </source>
</evidence>
<keyword evidence="9" id="KW-0325">Glycoprotein</keyword>
<feature type="domain" description="Glycoside hydrolase family 38 central" evidence="12">
    <location>
        <begin position="361"/>
        <end position="435"/>
    </location>
</feature>
<dbReference type="InterPro" id="IPR000602">
    <property type="entry name" value="Glyco_hydro_38_N"/>
</dbReference>
<sequence>MGSFETAILLLHCILACQTLALEQPFRFAAKAYNTSGSTVEGKINVHLVSHTHDDVGWLKTVDQYYVGSNNSIAVAAVQYVLDSVVTALQQDPNRKFIYVEQAFFQRWWRQQSPTQQKIVEALVDSGQLEFINGGFCMHDEATTHYVDMIDQTTLGHRFIKKQFGKIPRIAWQIDPFGHSAVQAYLLGAEMGFDGLFFGRADYQDKINRQKERTMEVIWRGSKSLGESAQIFTGLMTHHYDPPHEFQFEIKSETSPIQDDPSLYGYNLPEKLDLFVEYVTNQSKEFRTHHIMWAMGEDFSYGNANTWFKQIDKLIHYANMDGRVNAFYSTPSMYLDAVHAANATWHLKTDDYFPYSDCPHCFWTGYFTSRPALKGYVRKLSALLQAARQVEFLVGKVSSGPNTDSLEEAVAILQHHDGVSGTERQHVADDYAARLSKGQSESEDVFNKALASLISTKAAESKLLIEKMSSTPGHRVLMNPVNSPDLNLVQCNLLNVSYCPPTEVELKSGRSFVVVAYNPLGWEREDFVRVPVSSSKIEVIDAEENEIPSQLIPITEADRTLRDKYVNLHAGVSAGTAPKYFLVFAAAVPPLGYNSFIVRPSSASGSNIAKLSSYETRRAPLTVHLKSSQLHLTFSKDTGLLTHMSNKKTGVSIPVEQSYCWYNGSSGVTEEDPHMASGAYLFRPNTSECFPLKNFQQIVTVFRGPLVEEVHQQFSPWASQVIRVYKNAEQAEVQFTVGPIPIDDSNGKEIVTKFTTPLRTEKTFYTDSNGRDFLKRVRDFRPDWNLEVKEPVAGNYYPLNLGIYMKDSETDVSVLVDRALGAASTADGQLEIMLHRRLLYDDHRGVGEALNETVCGSNGRCEGLTVLGSLYININPSEEASQWRRIKGQQILMPLQLAFSVLEELDDRQVLLRLANIFEVDESEQLSKMATVYLPDIFPNLKIKDVVELSLSANQKKSHMKKLTWTVEGNEKVQKNILRGRPLGRDDTSVEIAPMEIRTFLITL</sequence>
<name>A0A7I4E2X3_PHYPA</name>
<dbReference type="SUPFAM" id="SSF88688">
    <property type="entry name" value="Families 57/38 glycoside transferase middle domain"/>
    <property type="match status" value="1"/>
</dbReference>
<feature type="chain" id="PRO_5029931753" description="Alpha-mannosidase" evidence="11">
    <location>
        <begin position="22"/>
        <end position="1004"/>
    </location>
</feature>
<dbReference type="Pfam" id="PF01074">
    <property type="entry name" value="Glyco_hydro_38N"/>
    <property type="match status" value="1"/>
</dbReference>
<comment type="cofactor">
    <cofactor evidence="11">
        <name>Zn(2+)</name>
        <dbReference type="ChEBI" id="CHEBI:29105"/>
    </cofactor>
    <text evidence="11">Binds 1 zinc ion per subunit.</text>
</comment>
<keyword evidence="7 11" id="KW-0862">Zinc</keyword>
<dbReference type="PANTHER" id="PTHR11607">
    <property type="entry name" value="ALPHA-MANNOSIDASE"/>
    <property type="match status" value="1"/>
</dbReference>
<evidence type="ECO:0000256" key="9">
    <source>
        <dbReference type="ARBA" id="ARBA00023180"/>
    </source>
</evidence>
<dbReference type="FunFam" id="1.20.1270.50:FF:000003">
    <property type="entry name" value="Alpha-mannosidase"/>
    <property type="match status" value="1"/>
</dbReference>
<dbReference type="GO" id="GO:0030246">
    <property type="term" value="F:carbohydrate binding"/>
    <property type="evidence" value="ECO:0007669"/>
    <property type="project" value="InterPro"/>
</dbReference>
<keyword evidence="14" id="KW-1185">Reference proteome</keyword>
<dbReference type="Gramene" id="Pp3c6_2440V3.3">
    <property type="protein sequence ID" value="Pp3c6_2440V3.3"/>
    <property type="gene ID" value="Pp3c6_2440"/>
</dbReference>
<keyword evidence="10 11" id="KW-0326">Glycosidase</keyword>
<dbReference type="PANTHER" id="PTHR11607:SF3">
    <property type="entry name" value="LYSOSOMAL ALPHA-MANNOSIDASE"/>
    <property type="match status" value="1"/>
</dbReference>
<dbReference type="SMART" id="SM00872">
    <property type="entry name" value="Alpha-mann_mid"/>
    <property type="match status" value="1"/>
</dbReference>
<evidence type="ECO:0000256" key="8">
    <source>
        <dbReference type="ARBA" id="ARBA00023157"/>
    </source>
</evidence>
<dbReference type="FunFam" id="2.70.98.30:FF:000013">
    <property type="entry name" value="Alpha-mannosidase"/>
    <property type="match status" value="1"/>
</dbReference>
<dbReference type="InterPro" id="IPR011013">
    <property type="entry name" value="Gal_mutarotase_sf_dom"/>
</dbReference>
<dbReference type="EnsemblPlants" id="Pp3c6_2440V3.3">
    <property type="protein sequence ID" value="Pp3c6_2440V3.3"/>
    <property type="gene ID" value="Pp3c6_2440"/>
</dbReference>
<evidence type="ECO:0000256" key="3">
    <source>
        <dbReference type="ARBA" id="ARBA00012752"/>
    </source>
</evidence>
<dbReference type="EC" id="3.2.1.-" evidence="11"/>
<dbReference type="FunFam" id="2.60.40.1360:FF:000001">
    <property type="entry name" value="Alpha-mannosidase"/>
    <property type="match status" value="1"/>
</dbReference>